<evidence type="ECO:0000313" key="2">
    <source>
        <dbReference type="EMBL" id="CDW39233.1"/>
    </source>
</evidence>
<proteinExistence type="predicted"/>
<accession>A0A0K2ULT2</accession>
<protein>
    <submittedName>
        <fullName evidence="2">Uncharacterized protein</fullName>
    </submittedName>
</protein>
<organism evidence="2">
    <name type="scientific">Lepeophtheirus salmonis</name>
    <name type="common">Salmon louse</name>
    <name type="synonym">Caligus salmonis</name>
    <dbReference type="NCBI Taxonomy" id="72036"/>
    <lineage>
        <taxon>Eukaryota</taxon>
        <taxon>Metazoa</taxon>
        <taxon>Ecdysozoa</taxon>
        <taxon>Arthropoda</taxon>
        <taxon>Crustacea</taxon>
        <taxon>Multicrustacea</taxon>
        <taxon>Hexanauplia</taxon>
        <taxon>Copepoda</taxon>
        <taxon>Siphonostomatoida</taxon>
        <taxon>Caligidae</taxon>
        <taxon>Lepeophtheirus</taxon>
    </lineage>
</organism>
<sequence length="79" mass="9436">MSLLSTECKCKTPFFNAWNSNFIRNMHLLIHHKLTISRTFFFLKATEQKSLIFLLLIFFHFLRAWMLLLFIGNKPKLAC</sequence>
<feature type="transmembrane region" description="Helical" evidence="1">
    <location>
        <begin position="51"/>
        <end position="71"/>
    </location>
</feature>
<dbReference type="EMBL" id="HACA01021872">
    <property type="protein sequence ID" value="CDW39233.1"/>
    <property type="molecule type" value="Transcribed_RNA"/>
</dbReference>
<name>A0A0K2ULT2_LEPSM</name>
<evidence type="ECO:0000256" key="1">
    <source>
        <dbReference type="SAM" id="Phobius"/>
    </source>
</evidence>
<keyword evidence="1" id="KW-1133">Transmembrane helix</keyword>
<dbReference type="AlphaFoldDB" id="A0A0K2ULT2"/>
<keyword evidence="1" id="KW-0472">Membrane</keyword>
<reference evidence="2" key="1">
    <citation type="submission" date="2014-05" db="EMBL/GenBank/DDBJ databases">
        <authorList>
            <person name="Chronopoulou M."/>
        </authorList>
    </citation>
    <scope>NUCLEOTIDE SEQUENCE</scope>
    <source>
        <tissue evidence="2">Whole organism</tissue>
    </source>
</reference>
<keyword evidence="1" id="KW-0812">Transmembrane</keyword>